<gene>
    <name evidence="2" type="ORF">KM1_063110</name>
</gene>
<name>M7W066_ENTHI</name>
<dbReference type="VEuPathDB" id="AmoebaDB:KM1_063110"/>
<reference evidence="2 3" key="1">
    <citation type="submission" date="2013-01" db="EMBL/GenBank/DDBJ databases">
        <authorList>
            <person name="Inman J."/>
            <person name="Zafar N."/>
            <person name="Lorenzi H."/>
            <person name="Caler E."/>
        </authorList>
    </citation>
    <scope>NUCLEOTIDE SEQUENCE [LARGE SCALE GENOMIC DNA]</scope>
    <source>
        <strain evidence="2 3">HM-3:IMSS</strain>
    </source>
</reference>
<proteinExistence type="predicted"/>
<organism evidence="2 3">
    <name type="scientific">Entamoeba histolytica HM-3:IMSS</name>
    <dbReference type="NCBI Taxonomy" id="885315"/>
    <lineage>
        <taxon>Eukaryota</taxon>
        <taxon>Amoebozoa</taxon>
        <taxon>Evosea</taxon>
        <taxon>Archamoebae</taxon>
        <taxon>Mastigamoebida</taxon>
        <taxon>Entamoebidae</taxon>
        <taxon>Entamoeba</taxon>
    </lineage>
</organism>
<sequence>MTFLKDIMEDFILSENPKSQSYNESLISLESSSYFSSNTIEKTRENSSDENETSDTSYESEQQPLTPYNLRFFKNFYWFEKVARINEWLEVSPDLFSYPYPYYFPQ</sequence>
<evidence type="ECO:0000256" key="1">
    <source>
        <dbReference type="SAM" id="MobiDB-lite"/>
    </source>
</evidence>
<evidence type="ECO:0000313" key="3">
    <source>
        <dbReference type="Proteomes" id="UP000030780"/>
    </source>
</evidence>
<dbReference type="Proteomes" id="UP000030780">
    <property type="component" value="Unassembled WGS sequence"/>
</dbReference>
<feature type="compositionally biased region" description="Polar residues" evidence="1">
    <location>
        <begin position="54"/>
        <end position="63"/>
    </location>
</feature>
<accession>M7W066</accession>
<feature type="region of interest" description="Disordered" evidence="1">
    <location>
        <begin position="35"/>
        <end position="63"/>
    </location>
</feature>
<evidence type="ECO:0000313" key="2">
    <source>
        <dbReference type="EMBL" id="EMS11311.1"/>
    </source>
</evidence>
<dbReference type="EMBL" id="KB638768">
    <property type="protein sequence ID" value="EMS11311.1"/>
    <property type="molecule type" value="Genomic_DNA"/>
</dbReference>
<dbReference type="AlphaFoldDB" id="M7W066"/>
<protein>
    <submittedName>
        <fullName evidence="2">Uncharacterized protein</fullName>
    </submittedName>
</protein>